<name>A0A6A6DHR1_9PEZI</name>
<reference evidence="1" key="1">
    <citation type="journal article" date="2020" name="Stud. Mycol.">
        <title>101 Dothideomycetes genomes: a test case for predicting lifestyles and emergence of pathogens.</title>
        <authorList>
            <person name="Haridas S."/>
            <person name="Albert R."/>
            <person name="Binder M."/>
            <person name="Bloem J."/>
            <person name="Labutti K."/>
            <person name="Salamov A."/>
            <person name="Andreopoulos B."/>
            <person name="Baker S."/>
            <person name="Barry K."/>
            <person name="Bills G."/>
            <person name="Bluhm B."/>
            <person name="Cannon C."/>
            <person name="Castanera R."/>
            <person name="Culley D."/>
            <person name="Daum C."/>
            <person name="Ezra D."/>
            <person name="Gonzalez J."/>
            <person name="Henrissat B."/>
            <person name="Kuo A."/>
            <person name="Liang C."/>
            <person name="Lipzen A."/>
            <person name="Lutzoni F."/>
            <person name="Magnuson J."/>
            <person name="Mondo S."/>
            <person name="Nolan M."/>
            <person name="Ohm R."/>
            <person name="Pangilinan J."/>
            <person name="Park H.-J."/>
            <person name="Ramirez L."/>
            <person name="Alfaro M."/>
            <person name="Sun H."/>
            <person name="Tritt A."/>
            <person name="Yoshinaga Y."/>
            <person name="Zwiers L.-H."/>
            <person name="Turgeon B."/>
            <person name="Goodwin S."/>
            <person name="Spatafora J."/>
            <person name="Crous P."/>
            <person name="Grigoriev I."/>
        </authorList>
    </citation>
    <scope>NUCLEOTIDE SEQUENCE</scope>
    <source>
        <strain evidence="1">CBS 207.26</strain>
    </source>
</reference>
<accession>A0A6A6DHR1</accession>
<evidence type="ECO:0000313" key="2">
    <source>
        <dbReference type="Proteomes" id="UP000800200"/>
    </source>
</evidence>
<dbReference type="Proteomes" id="UP000800200">
    <property type="component" value="Unassembled WGS sequence"/>
</dbReference>
<evidence type="ECO:0000313" key="1">
    <source>
        <dbReference type="EMBL" id="KAF2177988.1"/>
    </source>
</evidence>
<proteinExistence type="predicted"/>
<dbReference type="AlphaFoldDB" id="A0A6A6DHR1"/>
<sequence>MNENLEHVFEKAVARENCRNPPQKPLSLCPEADDALDADTDAPVKVVPDKEDDAALFEGLV</sequence>
<organism evidence="1 2">
    <name type="scientific">Zopfia rhizophila CBS 207.26</name>
    <dbReference type="NCBI Taxonomy" id="1314779"/>
    <lineage>
        <taxon>Eukaryota</taxon>
        <taxon>Fungi</taxon>
        <taxon>Dikarya</taxon>
        <taxon>Ascomycota</taxon>
        <taxon>Pezizomycotina</taxon>
        <taxon>Dothideomycetes</taxon>
        <taxon>Dothideomycetes incertae sedis</taxon>
        <taxon>Zopfiaceae</taxon>
        <taxon>Zopfia</taxon>
    </lineage>
</organism>
<dbReference type="EMBL" id="ML994680">
    <property type="protein sequence ID" value="KAF2177988.1"/>
    <property type="molecule type" value="Genomic_DNA"/>
</dbReference>
<gene>
    <name evidence="1" type="ORF">K469DRAFT_348852</name>
</gene>
<keyword evidence="2" id="KW-1185">Reference proteome</keyword>
<protein>
    <submittedName>
        <fullName evidence="1">Uncharacterized protein</fullName>
    </submittedName>
</protein>